<evidence type="ECO:0000313" key="1">
    <source>
        <dbReference type="EMBL" id="BBQ04322.1"/>
    </source>
</evidence>
<protein>
    <submittedName>
        <fullName evidence="1">Endonuclease</fullName>
    </submittedName>
</protein>
<dbReference type="Proteomes" id="UP000429954">
    <property type="component" value="Segment"/>
</dbReference>
<name>A0A5S9MN89_9CAUD</name>
<dbReference type="GO" id="GO:0003676">
    <property type="term" value="F:nucleic acid binding"/>
    <property type="evidence" value="ECO:0007669"/>
    <property type="project" value="InterPro"/>
</dbReference>
<sequence length="116" mass="13299">MKESQFSKQVVKYLKEKGALVNVNTANMFDKVGRSDVECCYKGYWISLELKVGDYTADPLQISYLQNVREAGGFGLILRDTIQELMVLLSCIDNGIERQYKQPELPEIKIDKIIFD</sequence>
<organism evidence="1 2">
    <name type="scientific">Enterococcus phage vB_EfaS-DELF1</name>
    <dbReference type="NCBI Taxonomy" id="2683673"/>
    <lineage>
        <taxon>Viruses</taxon>
        <taxon>Duplodnaviria</taxon>
        <taxon>Heunggongvirae</taxon>
        <taxon>Uroviricota</taxon>
        <taxon>Caudoviricetes</taxon>
        <taxon>Delfunavirus</taxon>
        <taxon>Delfunavirus delf1</taxon>
    </lineage>
</organism>
<dbReference type="GO" id="GO:0004519">
    <property type="term" value="F:endonuclease activity"/>
    <property type="evidence" value="ECO:0007669"/>
    <property type="project" value="UniProtKB-KW"/>
</dbReference>
<keyword evidence="1" id="KW-0378">Hydrolase</keyword>
<accession>A0A5S9MN89</accession>
<keyword evidence="1" id="KW-0540">Nuclease</keyword>
<keyword evidence="2" id="KW-1185">Reference proteome</keyword>
<dbReference type="InterPro" id="IPR011856">
    <property type="entry name" value="tRNA_endonuc-like_dom_sf"/>
</dbReference>
<reference evidence="1 2" key="1">
    <citation type="submission" date="2019-12" db="EMBL/GenBank/DDBJ databases">
        <title>Analysis of Enterococcus faecalis vB_EfaS-DELF1.</title>
        <authorList>
            <person name="Delfan A.S."/>
            <person name="Bouzari M."/>
            <person name="Wang R."/>
        </authorList>
    </citation>
    <scope>NUCLEOTIDE SEQUENCE [LARGE SCALE GENOMIC DNA]</scope>
</reference>
<dbReference type="Gene3D" id="3.40.1350.10">
    <property type="match status" value="1"/>
</dbReference>
<proteinExistence type="predicted"/>
<evidence type="ECO:0000313" key="2">
    <source>
        <dbReference type="Proteomes" id="UP000429954"/>
    </source>
</evidence>
<dbReference type="EMBL" id="LC513943">
    <property type="protein sequence ID" value="BBQ04322.1"/>
    <property type="molecule type" value="Genomic_DNA"/>
</dbReference>
<keyword evidence="1" id="KW-0255">Endonuclease</keyword>